<dbReference type="GO" id="GO:0006013">
    <property type="term" value="P:mannose metabolic process"/>
    <property type="evidence" value="ECO:0007669"/>
    <property type="project" value="InterPro"/>
</dbReference>
<dbReference type="SUPFAM" id="SSF88688">
    <property type="entry name" value="Families 57/38 glycoside transferase middle domain"/>
    <property type="match status" value="1"/>
</dbReference>
<proteinExistence type="inferred from homology"/>
<dbReference type="InterPro" id="IPR028995">
    <property type="entry name" value="Glyco_hydro_57/38_cen_sf"/>
</dbReference>
<dbReference type="FunFam" id="3.20.110.10:FF:000001">
    <property type="entry name" value="Alpha-mannosidase"/>
    <property type="match status" value="1"/>
</dbReference>
<sequence length="992" mass="111733">MESGGHRAMLVLLLLGGLHRGSACGPETCPAAREDLLNVHLIPHTHNDVGWLKTLDQYYYGGRNDIQHAGVQYILDSVVAQLLADPRRRFIYVESAFFWRWWQEQEESVQRDVTQLIQEGRLEFINGGWTMNDEGATHYSSIIDQMTLGLQFLQSTFGECGRPRVAWHIDPFGHSREQALLFAQMGYDGLFVGRLDYQDKANREANKRMEMIWRGSDDLAAPTADLFTGVLPNGYNPPKGFCWDQLCADQPIMDDPRLEDNNVDAILQLFLKTVATQASTYRSNHIVMTMGSDFHYENAILWYKNMDKLISLVNAQQVNGSKVNVIYSTPSCYLTALNRANLSWPMKMDDFFPYADGQHMFWTGYFTSRPGFKRYERLSNNFLQACNQLEALTGAAATHGPYGTSSSLTLRRAMGVAQHHDAVTGTAKQHVNDDYTLRLYKGWETCQVVIRNALSSLSGSKESFTFCNLLNISVCPATEAAKSFNVFLYNPLGRAVTWNVRLPVNGVSYTVKGPSGETVSSEVIPVSKFTEDIRKDQGTAARELLFQAPVPPLGFSKFTVQKVSAQGRFFPGVKKRTSPTNIENKYYRVQFDPETGLISGIHNLQKGVSLPLTHNFYWYNSSIGNAESQQASGAYIFRPNQSAPTPMTQNVRSYLVQNSLVQEVYQNFSSWCSQVVRLYSDQPYVELEWTVGPIPVADGIGKEVISRFDSKLQTNGMFYTDANGRQVLQRRRNFRETWPLVQTEPIAGNYYPVNSRIYVKDKNIQLTVLTDRSQGGSSIMDGSLELMVHRRLLYDDARGVGEPLLEPGPYGAGIVVRGRHLLLLDTPQDSADLHRTLALQEYMFPQIILSSGDGVPYSANQGPTTQFSALRTPLPNNVHLLTVALHEPKKLLLRLEHPFQGHESGNYSQPVTVNLQELFSTLSLSEVEEMTLSANLPKSKMNRMQWRADGASDLPREDASLFLDPTNITLKPMEIRTFLTTVQYRKYGNWGS</sequence>
<evidence type="ECO:0000256" key="5">
    <source>
        <dbReference type="ARBA" id="ARBA00022801"/>
    </source>
</evidence>
<dbReference type="Pfam" id="PF09261">
    <property type="entry name" value="Alpha-mann_mid"/>
    <property type="match status" value="1"/>
</dbReference>
<dbReference type="PANTHER" id="PTHR11607:SF3">
    <property type="entry name" value="LYSOSOMAL ALPHA-MANNOSIDASE"/>
    <property type="match status" value="1"/>
</dbReference>
<dbReference type="Gene3D" id="2.60.40.1360">
    <property type="match status" value="1"/>
</dbReference>
<dbReference type="InterPro" id="IPR000602">
    <property type="entry name" value="Glyco_hydro_38_N"/>
</dbReference>
<dbReference type="GO" id="GO:0046872">
    <property type="term" value="F:metal ion binding"/>
    <property type="evidence" value="ECO:0007669"/>
    <property type="project" value="UniProtKB-KW"/>
</dbReference>
<keyword evidence="3 10" id="KW-0479">Metal-binding</keyword>
<keyword evidence="5 10" id="KW-0378">Hydrolase</keyword>
<dbReference type="InterPro" id="IPR013780">
    <property type="entry name" value="Glyco_hydro_b"/>
</dbReference>
<comment type="caution">
    <text evidence="12">The sequence shown here is derived from an EMBL/GenBank/DDBJ whole genome shotgun (WGS) entry which is preliminary data.</text>
</comment>
<evidence type="ECO:0000313" key="12">
    <source>
        <dbReference type="EMBL" id="KAG9472639.1"/>
    </source>
</evidence>
<dbReference type="InterPro" id="IPR050843">
    <property type="entry name" value="Glycosyl_Hydrlase_38"/>
</dbReference>
<evidence type="ECO:0000256" key="10">
    <source>
        <dbReference type="RuleBase" id="RU361199"/>
    </source>
</evidence>
<evidence type="ECO:0000259" key="11">
    <source>
        <dbReference type="SMART" id="SM00872"/>
    </source>
</evidence>
<dbReference type="InterPro" id="IPR048534">
    <property type="entry name" value="Man2a1-like_dom"/>
</dbReference>
<organism evidence="12 13">
    <name type="scientific">Eleutherodactylus coqui</name>
    <name type="common">Puerto Rican coqui</name>
    <dbReference type="NCBI Taxonomy" id="57060"/>
    <lineage>
        <taxon>Eukaryota</taxon>
        <taxon>Metazoa</taxon>
        <taxon>Chordata</taxon>
        <taxon>Craniata</taxon>
        <taxon>Vertebrata</taxon>
        <taxon>Euteleostomi</taxon>
        <taxon>Amphibia</taxon>
        <taxon>Batrachia</taxon>
        <taxon>Anura</taxon>
        <taxon>Neobatrachia</taxon>
        <taxon>Hyloidea</taxon>
        <taxon>Eleutherodactylidae</taxon>
        <taxon>Eleutherodactylinae</taxon>
        <taxon>Eleutherodactylus</taxon>
        <taxon>Eleutherodactylus</taxon>
    </lineage>
</organism>
<dbReference type="SMART" id="SM00872">
    <property type="entry name" value="Alpha-mann_mid"/>
    <property type="match status" value="1"/>
</dbReference>
<keyword evidence="13" id="KW-1185">Reference proteome</keyword>
<keyword evidence="7" id="KW-1015">Disulfide bond</keyword>
<dbReference type="Gene3D" id="1.20.1270.50">
    <property type="entry name" value="Glycoside hydrolase family 38, central domain"/>
    <property type="match status" value="2"/>
</dbReference>
<evidence type="ECO:0000256" key="6">
    <source>
        <dbReference type="ARBA" id="ARBA00022833"/>
    </source>
</evidence>
<feature type="chain" id="PRO_5035338858" description="Alpha-mannosidase" evidence="10">
    <location>
        <begin position="24"/>
        <end position="992"/>
    </location>
</feature>
<dbReference type="EC" id="3.2.1.-" evidence="10"/>
<dbReference type="InterPro" id="IPR027291">
    <property type="entry name" value="Glyco_hydro_38_N_sf"/>
</dbReference>
<dbReference type="FunFam" id="1.20.1270.50:FF:000003">
    <property type="entry name" value="Alpha-mannosidase"/>
    <property type="match status" value="1"/>
</dbReference>
<dbReference type="GO" id="GO:0030246">
    <property type="term" value="F:carbohydrate binding"/>
    <property type="evidence" value="ECO:0007669"/>
    <property type="project" value="InterPro"/>
</dbReference>
<dbReference type="InterPro" id="IPR011013">
    <property type="entry name" value="Gal_mutarotase_sf_dom"/>
</dbReference>
<dbReference type="CDD" id="cd10810">
    <property type="entry name" value="GH38N_AMII_LAM_like"/>
    <property type="match status" value="1"/>
</dbReference>
<dbReference type="Gene3D" id="3.20.110.10">
    <property type="entry name" value="Glycoside hydrolase 38, N terminal domain"/>
    <property type="match status" value="1"/>
</dbReference>
<keyword evidence="4 10" id="KW-0732">Signal</keyword>
<feature type="signal peptide" evidence="10">
    <location>
        <begin position="1"/>
        <end position="23"/>
    </location>
</feature>
<dbReference type="Pfam" id="PF07748">
    <property type="entry name" value="Glyco_hydro_38C"/>
    <property type="match status" value="1"/>
</dbReference>
<evidence type="ECO:0000313" key="13">
    <source>
        <dbReference type="Proteomes" id="UP000770717"/>
    </source>
</evidence>
<dbReference type="Gene3D" id="2.60.40.1180">
    <property type="entry name" value="Golgi alpha-mannosidase II"/>
    <property type="match status" value="1"/>
</dbReference>
<dbReference type="PANTHER" id="PTHR11607">
    <property type="entry name" value="ALPHA-MANNOSIDASE"/>
    <property type="match status" value="1"/>
</dbReference>
<dbReference type="SUPFAM" id="SSF74650">
    <property type="entry name" value="Galactose mutarotase-like"/>
    <property type="match status" value="1"/>
</dbReference>
<dbReference type="FunFam" id="2.70.98.30:FF:000003">
    <property type="entry name" value="Alpha-mannosidase"/>
    <property type="match status" value="1"/>
</dbReference>
<comment type="similarity">
    <text evidence="2 10">Belongs to the glycosyl hydrolase 38 family.</text>
</comment>
<keyword evidence="8" id="KW-0325">Glycoprotein</keyword>
<evidence type="ECO:0000256" key="3">
    <source>
        <dbReference type="ARBA" id="ARBA00022723"/>
    </source>
</evidence>
<evidence type="ECO:0000256" key="9">
    <source>
        <dbReference type="ARBA" id="ARBA00023295"/>
    </source>
</evidence>
<feature type="domain" description="Glycoside hydrolase family 38 central" evidence="11">
    <location>
        <begin position="360"/>
        <end position="439"/>
    </location>
</feature>
<keyword evidence="6 10" id="KW-0862">Zinc</keyword>
<dbReference type="Gene3D" id="2.70.98.30">
    <property type="entry name" value="Golgi alpha-mannosidase II, domain 4"/>
    <property type="match status" value="1"/>
</dbReference>
<dbReference type="OrthoDB" id="2016903at2759"/>
<protein>
    <recommendedName>
        <fullName evidence="10">Alpha-mannosidase</fullName>
        <ecNumber evidence="10">3.2.1.-</ecNumber>
    </recommendedName>
</protein>
<dbReference type="Proteomes" id="UP000770717">
    <property type="component" value="Unassembled WGS sequence"/>
</dbReference>
<dbReference type="Pfam" id="PF01074">
    <property type="entry name" value="Glyco_hydro_38N"/>
    <property type="match status" value="1"/>
</dbReference>
<dbReference type="InterPro" id="IPR015341">
    <property type="entry name" value="Glyco_hydro_38_cen"/>
</dbReference>
<dbReference type="GO" id="GO:0005764">
    <property type="term" value="C:lysosome"/>
    <property type="evidence" value="ECO:0007669"/>
    <property type="project" value="TreeGrafter"/>
</dbReference>
<dbReference type="InterPro" id="IPR011682">
    <property type="entry name" value="Glyco_hydro_38_C"/>
</dbReference>
<dbReference type="GO" id="GO:0004559">
    <property type="term" value="F:alpha-mannosidase activity"/>
    <property type="evidence" value="ECO:0007669"/>
    <property type="project" value="UniProtKB-EC"/>
</dbReference>
<keyword evidence="9 10" id="KW-0326">Glycosidase</keyword>
<comment type="cofactor">
    <cofactor evidence="10">
        <name>Zn(2+)</name>
        <dbReference type="ChEBI" id="CHEBI:29105"/>
    </cofactor>
    <text evidence="10">Binds 1 zinc ion per subunit.</text>
</comment>
<dbReference type="EMBL" id="WNTK01000043">
    <property type="protein sequence ID" value="KAG9472639.1"/>
    <property type="molecule type" value="Genomic_DNA"/>
</dbReference>
<evidence type="ECO:0000256" key="8">
    <source>
        <dbReference type="ARBA" id="ARBA00023180"/>
    </source>
</evidence>
<dbReference type="SUPFAM" id="SSF88713">
    <property type="entry name" value="Glycoside hydrolase/deacetylase"/>
    <property type="match status" value="1"/>
</dbReference>
<dbReference type="FunFam" id="1.20.1270.50:FF:000002">
    <property type="entry name" value="Alpha-mannosidase"/>
    <property type="match status" value="1"/>
</dbReference>
<dbReference type="AlphaFoldDB" id="A0A8J6K2A1"/>
<reference evidence="12" key="1">
    <citation type="thesis" date="2020" institute="ProQuest LLC" country="789 East Eisenhower Parkway, Ann Arbor, MI, USA">
        <title>Comparative Genomics and Chromosome Evolution.</title>
        <authorList>
            <person name="Mudd A.B."/>
        </authorList>
    </citation>
    <scope>NUCLEOTIDE SEQUENCE</scope>
    <source>
        <strain evidence="12">HN-11 Male</strain>
        <tissue evidence="12">Kidney and liver</tissue>
    </source>
</reference>
<accession>A0A8J6K2A1</accession>
<evidence type="ECO:0000256" key="2">
    <source>
        <dbReference type="ARBA" id="ARBA00009792"/>
    </source>
</evidence>
<evidence type="ECO:0000256" key="7">
    <source>
        <dbReference type="ARBA" id="ARBA00023157"/>
    </source>
</evidence>
<comment type="catalytic activity">
    <reaction evidence="1">
        <text>Hydrolysis of terminal, non-reducing alpha-D-mannose residues in alpha-D-mannosides.</text>
        <dbReference type="EC" id="3.2.1.24"/>
    </reaction>
</comment>
<dbReference type="FunFam" id="2.60.40.1180:FF:000018">
    <property type="entry name" value="Alpha-mannosidase"/>
    <property type="match status" value="1"/>
</dbReference>
<evidence type="ECO:0000256" key="1">
    <source>
        <dbReference type="ARBA" id="ARBA00000365"/>
    </source>
</evidence>
<dbReference type="Pfam" id="PF21260">
    <property type="entry name" value="Laman-like_dom"/>
    <property type="match status" value="1"/>
</dbReference>
<dbReference type="InterPro" id="IPR037094">
    <property type="entry name" value="Glyco_hydro_38_cen_sf"/>
</dbReference>
<gene>
    <name evidence="12" type="ORF">GDO78_018301</name>
</gene>
<name>A0A8J6K2A1_ELECQ</name>
<evidence type="ECO:0000256" key="4">
    <source>
        <dbReference type="ARBA" id="ARBA00022729"/>
    </source>
</evidence>
<dbReference type="InterPro" id="IPR011330">
    <property type="entry name" value="Glyco_hydro/deAcase_b/a-brl"/>
</dbReference>
<dbReference type="InterPro" id="IPR041147">
    <property type="entry name" value="GH38_C"/>
</dbReference>
<dbReference type="Pfam" id="PF17677">
    <property type="entry name" value="Glyco_hydro38C2"/>
    <property type="match status" value="1"/>
</dbReference>